<dbReference type="AlphaFoldDB" id="A0A5B6W771"/>
<dbReference type="PANTHER" id="PTHR37984:SF5">
    <property type="entry name" value="PROTEIN NYNRIN-LIKE"/>
    <property type="match status" value="1"/>
</dbReference>
<keyword evidence="5" id="KW-0378">Hydrolase</keyword>
<evidence type="ECO:0000256" key="3">
    <source>
        <dbReference type="ARBA" id="ARBA00022722"/>
    </source>
</evidence>
<dbReference type="InterPro" id="IPR043128">
    <property type="entry name" value="Rev_trsase/Diguanyl_cyclase"/>
</dbReference>
<dbReference type="Pfam" id="PF17917">
    <property type="entry name" value="RT_RNaseH"/>
    <property type="match status" value="1"/>
</dbReference>
<dbReference type="GO" id="GO:0003964">
    <property type="term" value="F:RNA-directed DNA polymerase activity"/>
    <property type="evidence" value="ECO:0007669"/>
    <property type="project" value="UniProtKB-KW"/>
</dbReference>
<evidence type="ECO:0000256" key="7">
    <source>
        <dbReference type="ARBA" id="ARBA00023268"/>
    </source>
</evidence>
<dbReference type="InterPro" id="IPR041373">
    <property type="entry name" value="RT_RNaseH"/>
</dbReference>
<keyword evidence="2" id="KW-0548">Nucleotidyltransferase</keyword>
<keyword evidence="3" id="KW-0540">Nuclease</keyword>
<keyword evidence="7" id="KW-0511">Multifunctional enzyme</keyword>
<feature type="domain" description="Reverse transcriptase/retrotransposon-derived protein RNase H-like" evidence="9">
    <location>
        <begin position="75"/>
        <end position="133"/>
    </location>
</feature>
<dbReference type="GO" id="GO:0004519">
    <property type="term" value="F:endonuclease activity"/>
    <property type="evidence" value="ECO:0007669"/>
    <property type="project" value="UniProtKB-KW"/>
</dbReference>
<keyword evidence="6" id="KW-0695">RNA-directed DNA polymerase</keyword>
<evidence type="ECO:0000256" key="4">
    <source>
        <dbReference type="ARBA" id="ARBA00022759"/>
    </source>
</evidence>
<evidence type="ECO:0000313" key="11">
    <source>
        <dbReference type="Proteomes" id="UP000325315"/>
    </source>
</evidence>
<dbReference type="InterPro" id="IPR041577">
    <property type="entry name" value="RT_RNaseH_2"/>
</dbReference>
<dbReference type="OrthoDB" id="1000214at2759"/>
<evidence type="ECO:0000256" key="6">
    <source>
        <dbReference type="ARBA" id="ARBA00022918"/>
    </source>
</evidence>
<reference evidence="11" key="1">
    <citation type="journal article" date="2019" name="Plant Biotechnol. J.">
        <title>Genome sequencing of the Australian wild diploid species Gossypium australe highlights disease resistance and delayed gland morphogenesis.</title>
        <authorList>
            <person name="Cai Y."/>
            <person name="Cai X."/>
            <person name="Wang Q."/>
            <person name="Wang P."/>
            <person name="Zhang Y."/>
            <person name="Cai C."/>
            <person name="Xu Y."/>
            <person name="Wang K."/>
            <person name="Zhou Z."/>
            <person name="Wang C."/>
            <person name="Geng S."/>
            <person name="Li B."/>
            <person name="Dong Q."/>
            <person name="Hou Y."/>
            <person name="Wang H."/>
            <person name="Ai P."/>
            <person name="Liu Z."/>
            <person name="Yi F."/>
            <person name="Sun M."/>
            <person name="An G."/>
            <person name="Cheng J."/>
            <person name="Zhang Y."/>
            <person name="Shi Q."/>
            <person name="Xie Y."/>
            <person name="Shi X."/>
            <person name="Chang Y."/>
            <person name="Huang F."/>
            <person name="Chen Y."/>
            <person name="Hong S."/>
            <person name="Mi L."/>
            <person name="Sun Q."/>
            <person name="Zhang L."/>
            <person name="Zhou B."/>
            <person name="Peng R."/>
            <person name="Zhang X."/>
            <person name="Liu F."/>
        </authorList>
    </citation>
    <scope>NUCLEOTIDE SEQUENCE [LARGE SCALE GENOMIC DNA]</scope>
    <source>
        <strain evidence="11">cv. PA1801</strain>
    </source>
</reference>
<evidence type="ECO:0000256" key="1">
    <source>
        <dbReference type="ARBA" id="ARBA00022679"/>
    </source>
</evidence>
<keyword evidence="1" id="KW-0808">Transferase</keyword>
<dbReference type="FunFam" id="3.30.70.270:FF:000020">
    <property type="entry name" value="Transposon Tf2-6 polyprotein-like Protein"/>
    <property type="match status" value="1"/>
</dbReference>
<organism evidence="10 11">
    <name type="scientific">Gossypium australe</name>
    <dbReference type="NCBI Taxonomy" id="47621"/>
    <lineage>
        <taxon>Eukaryota</taxon>
        <taxon>Viridiplantae</taxon>
        <taxon>Streptophyta</taxon>
        <taxon>Embryophyta</taxon>
        <taxon>Tracheophyta</taxon>
        <taxon>Spermatophyta</taxon>
        <taxon>Magnoliopsida</taxon>
        <taxon>eudicotyledons</taxon>
        <taxon>Gunneridae</taxon>
        <taxon>Pentapetalae</taxon>
        <taxon>rosids</taxon>
        <taxon>malvids</taxon>
        <taxon>Malvales</taxon>
        <taxon>Malvaceae</taxon>
        <taxon>Malvoideae</taxon>
        <taxon>Gossypium</taxon>
    </lineage>
</organism>
<keyword evidence="11" id="KW-1185">Reference proteome</keyword>
<evidence type="ECO:0000313" key="10">
    <source>
        <dbReference type="EMBL" id="KAA3477480.1"/>
    </source>
</evidence>
<dbReference type="SUPFAM" id="SSF56672">
    <property type="entry name" value="DNA/RNA polymerases"/>
    <property type="match status" value="1"/>
</dbReference>
<evidence type="ECO:0000259" key="8">
    <source>
        <dbReference type="Pfam" id="PF17917"/>
    </source>
</evidence>
<feature type="domain" description="Reverse transcriptase RNase H-like" evidence="8">
    <location>
        <begin position="135"/>
        <end position="178"/>
    </location>
</feature>
<evidence type="ECO:0000259" key="9">
    <source>
        <dbReference type="Pfam" id="PF17919"/>
    </source>
</evidence>
<dbReference type="Pfam" id="PF17919">
    <property type="entry name" value="RT_RNaseH_2"/>
    <property type="match status" value="1"/>
</dbReference>
<dbReference type="InterPro" id="IPR043502">
    <property type="entry name" value="DNA/RNA_pol_sf"/>
</dbReference>
<dbReference type="EMBL" id="SMMG02000004">
    <property type="protein sequence ID" value="KAA3477480.1"/>
    <property type="molecule type" value="Genomic_DNA"/>
</dbReference>
<dbReference type="GO" id="GO:0016787">
    <property type="term" value="F:hydrolase activity"/>
    <property type="evidence" value="ECO:0007669"/>
    <property type="project" value="UniProtKB-KW"/>
</dbReference>
<dbReference type="Gene3D" id="3.30.70.270">
    <property type="match status" value="1"/>
</dbReference>
<evidence type="ECO:0000256" key="5">
    <source>
        <dbReference type="ARBA" id="ARBA00022801"/>
    </source>
</evidence>
<dbReference type="InterPro" id="IPR050951">
    <property type="entry name" value="Retrovirus_Pol_polyprotein"/>
</dbReference>
<dbReference type="PANTHER" id="PTHR37984">
    <property type="entry name" value="PROTEIN CBG26694"/>
    <property type="match status" value="1"/>
</dbReference>
<sequence>MVREGIILGHKITRQGIDVDKAKIDIIEKLPPPMSVKGIKSFLGHAIFYRRFIKDFSKISKPLNKLLEKDTTFNFDEKCLKAFDNLKSHLLSTLIIVTPDWGSPFKLIYDASDFVVGAIIGQRRNKIFHPIYYEKKELLAIIFTLNKFFSYLVGTKVTVFSDHSPIKYFLTKKDVKPRYFYSKNSILRFKIERGRKPSDRSSVQIRATR</sequence>
<dbReference type="Proteomes" id="UP000325315">
    <property type="component" value="Unassembled WGS sequence"/>
</dbReference>
<protein>
    <submittedName>
        <fullName evidence="10">Retrovirus-related Pol polyprotein from transposon 17.6</fullName>
    </submittedName>
</protein>
<proteinExistence type="predicted"/>
<evidence type="ECO:0000256" key="2">
    <source>
        <dbReference type="ARBA" id="ARBA00022695"/>
    </source>
</evidence>
<comment type="caution">
    <text evidence="10">The sequence shown here is derived from an EMBL/GenBank/DDBJ whole genome shotgun (WGS) entry which is preliminary data.</text>
</comment>
<gene>
    <name evidence="10" type="ORF">EPI10_011365</name>
</gene>
<accession>A0A5B6W771</accession>
<keyword evidence="4" id="KW-0255">Endonuclease</keyword>
<name>A0A5B6W771_9ROSI</name>